<dbReference type="PROSITE" id="PS50213">
    <property type="entry name" value="FAS1"/>
    <property type="match status" value="1"/>
</dbReference>
<name>A0ABP7TT92_9SPHN</name>
<feature type="domain" description="FAS1" evidence="1">
    <location>
        <begin position="44"/>
        <end position="185"/>
    </location>
</feature>
<organism evidence="2 3">
    <name type="scientific">Sphingomonas rosea</name>
    <dbReference type="NCBI Taxonomy" id="335605"/>
    <lineage>
        <taxon>Bacteria</taxon>
        <taxon>Pseudomonadati</taxon>
        <taxon>Pseudomonadota</taxon>
        <taxon>Alphaproteobacteria</taxon>
        <taxon>Sphingomonadales</taxon>
        <taxon>Sphingomonadaceae</taxon>
        <taxon>Sphingomonas</taxon>
    </lineage>
</organism>
<dbReference type="SUPFAM" id="SSF82153">
    <property type="entry name" value="FAS1 domain"/>
    <property type="match status" value="1"/>
</dbReference>
<dbReference type="InterPro" id="IPR036378">
    <property type="entry name" value="FAS1_dom_sf"/>
</dbReference>
<dbReference type="EMBL" id="BAABBR010000001">
    <property type="protein sequence ID" value="GAA4030906.1"/>
    <property type="molecule type" value="Genomic_DNA"/>
</dbReference>
<dbReference type="Pfam" id="PF02469">
    <property type="entry name" value="Fasciclin"/>
    <property type="match status" value="1"/>
</dbReference>
<dbReference type="PANTHER" id="PTHR10900:SF124">
    <property type="entry name" value="FI05614P"/>
    <property type="match status" value="1"/>
</dbReference>
<proteinExistence type="predicted"/>
<dbReference type="Proteomes" id="UP001424459">
    <property type="component" value="Unassembled WGS sequence"/>
</dbReference>
<protein>
    <recommendedName>
        <fullName evidence="1">FAS1 domain-containing protein</fullName>
    </recommendedName>
</protein>
<reference evidence="3" key="1">
    <citation type="journal article" date="2019" name="Int. J. Syst. Evol. Microbiol.">
        <title>The Global Catalogue of Microorganisms (GCM) 10K type strain sequencing project: providing services to taxonomists for standard genome sequencing and annotation.</title>
        <authorList>
            <consortium name="The Broad Institute Genomics Platform"/>
            <consortium name="The Broad Institute Genome Sequencing Center for Infectious Disease"/>
            <person name="Wu L."/>
            <person name="Ma J."/>
        </authorList>
    </citation>
    <scope>NUCLEOTIDE SEQUENCE [LARGE SCALE GENOMIC DNA]</scope>
    <source>
        <strain evidence="3">JCM 17564</strain>
    </source>
</reference>
<dbReference type="SMART" id="SM00554">
    <property type="entry name" value="FAS1"/>
    <property type="match status" value="1"/>
</dbReference>
<accession>A0ABP7TT92</accession>
<dbReference type="InterPro" id="IPR000782">
    <property type="entry name" value="FAS1_domain"/>
</dbReference>
<keyword evidence="3" id="KW-1185">Reference proteome</keyword>
<gene>
    <name evidence="2" type="ORF">GCM10022281_07960</name>
</gene>
<dbReference type="InterPro" id="IPR050904">
    <property type="entry name" value="Adhesion/Biosynth-related"/>
</dbReference>
<dbReference type="Gene3D" id="2.30.180.10">
    <property type="entry name" value="FAS1 domain"/>
    <property type="match status" value="1"/>
</dbReference>
<evidence type="ECO:0000313" key="2">
    <source>
        <dbReference type="EMBL" id="GAA4030906.1"/>
    </source>
</evidence>
<dbReference type="PROSITE" id="PS51257">
    <property type="entry name" value="PROKAR_LIPOPROTEIN"/>
    <property type="match status" value="1"/>
</dbReference>
<evidence type="ECO:0000313" key="3">
    <source>
        <dbReference type="Proteomes" id="UP001424459"/>
    </source>
</evidence>
<sequence>MKSRIMTIALLGAAIAACGKGGGEVASNSLEPESNLASATSQPDKDLAGVLDGQPRLVALVKAAGMERILAGKEPYTILAPSEDALAKLPAGTLDRLQKPEGKAELTGLLRHHILPGTILTTDLAKGLESGKKELKLATMAGDPLTVTREGQGYKVTDKAGHVAMLTGTEQPAKNGVVHSIDAVLPAA</sequence>
<comment type="caution">
    <text evidence="2">The sequence shown here is derived from an EMBL/GenBank/DDBJ whole genome shotgun (WGS) entry which is preliminary data.</text>
</comment>
<evidence type="ECO:0000259" key="1">
    <source>
        <dbReference type="PROSITE" id="PS50213"/>
    </source>
</evidence>
<dbReference type="PANTHER" id="PTHR10900">
    <property type="entry name" value="PERIOSTIN-RELATED"/>
    <property type="match status" value="1"/>
</dbReference>